<proteinExistence type="predicted"/>
<dbReference type="RefSeq" id="WP_182205426.1">
    <property type="nucleotide sequence ID" value="NZ_JACGLT010000007.1"/>
</dbReference>
<evidence type="ECO:0000256" key="1">
    <source>
        <dbReference type="PROSITE-ProRule" id="PRU00169"/>
    </source>
</evidence>
<keyword evidence="1" id="KW-0597">Phosphoprotein</keyword>
<dbReference type="Pfam" id="PF00072">
    <property type="entry name" value="Response_reg"/>
    <property type="match status" value="1"/>
</dbReference>
<evidence type="ECO:0000259" key="2">
    <source>
        <dbReference type="PROSITE" id="PS50110"/>
    </source>
</evidence>
<feature type="domain" description="Response regulatory" evidence="2">
    <location>
        <begin position="5"/>
        <end position="126"/>
    </location>
</feature>
<dbReference type="PROSITE" id="PS50110">
    <property type="entry name" value="RESPONSE_REGULATORY"/>
    <property type="match status" value="1"/>
</dbReference>
<dbReference type="Proteomes" id="UP000541857">
    <property type="component" value="Unassembled WGS sequence"/>
</dbReference>
<keyword evidence="4" id="KW-1185">Reference proteome</keyword>
<gene>
    <name evidence="3" type="ORF">H3Z82_10310</name>
</gene>
<dbReference type="InterPro" id="IPR001789">
    <property type="entry name" value="Sig_transdc_resp-reg_receiver"/>
</dbReference>
<dbReference type="SMART" id="SM00448">
    <property type="entry name" value="REC"/>
    <property type="match status" value="1"/>
</dbReference>
<dbReference type="AlphaFoldDB" id="A0A7W2R3T0"/>
<dbReference type="PANTHER" id="PTHR44520">
    <property type="entry name" value="RESPONSE REGULATOR RCP1-RELATED"/>
    <property type="match status" value="1"/>
</dbReference>
<dbReference type="InterPro" id="IPR011006">
    <property type="entry name" value="CheY-like_superfamily"/>
</dbReference>
<organism evidence="3 4">
    <name type="scientific">Gelidibacter maritimus</name>
    <dbReference type="NCBI Taxonomy" id="2761487"/>
    <lineage>
        <taxon>Bacteria</taxon>
        <taxon>Pseudomonadati</taxon>
        <taxon>Bacteroidota</taxon>
        <taxon>Flavobacteriia</taxon>
        <taxon>Flavobacteriales</taxon>
        <taxon>Flavobacteriaceae</taxon>
        <taxon>Gelidibacter</taxon>
    </lineage>
</organism>
<dbReference type="SUPFAM" id="SSF52172">
    <property type="entry name" value="CheY-like"/>
    <property type="match status" value="1"/>
</dbReference>
<accession>A0A7W2R3T0</accession>
<feature type="modified residue" description="4-aspartylphosphate" evidence="1">
    <location>
        <position position="58"/>
    </location>
</feature>
<evidence type="ECO:0000313" key="3">
    <source>
        <dbReference type="EMBL" id="MBA6153119.1"/>
    </source>
</evidence>
<dbReference type="InterPro" id="IPR052893">
    <property type="entry name" value="TCS_response_regulator"/>
</dbReference>
<reference evidence="3 4" key="1">
    <citation type="submission" date="2020-07" db="EMBL/GenBank/DDBJ databases">
        <title>Bacterium isolated from marine sediment.</title>
        <authorList>
            <person name="Shang D."/>
        </authorList>
    </citation>
    <scope>NUCLEOTIDE SEQUENCE [LARGE SCALE GENOMIC DNA]</scope>
    <source>
        <strain evidence="3 4">F6074</strain>
    </source>
</reference>
<name>A0A7W2R3T0_9FLAO</name>
<evidence type="ECO:0000313" key="4">
    <source>
        <dbReference type="Proteomes" id="UP000541857"/>
    </source>
</evidence>
<protein>
    <submittedName>
        <fullName evidence="3">Response regulator</fullName>
    </submittedName>
</protein>
<dbReference type="GO" id="GO:0000160">
    <property type="term" value="P:phosphorelay signal transduction system"/>
    <property type="evidence" value="ECO:0007669"/>
    <property type="project" value="InterPro"/>
</dbReference>
<dbReference type="PANTHER" id="PTHR44520:SF2">
    <property type="entry name" value="RESPONSE REGULATOR RCP1"/>
    <property type="match status" value="1"/>
</dbReference>
<dbReference type="EMBL" id="JACGLT010000007">
    <property type="protein sequence ID" value="MBA6153119.1"/>
    <property type="molecule type" value="Genomic_DNA"/>
</dbReference>
<sequence length="131" mass="15309">MKIHEILLIDDDSVTNFVQKKVIESEFENFSIEVFQNGLTAIDYIHKNPKKSYLIFLDINMPVMNGWEFLEAITNDKYFYNLKVFILTSSLDLSDMRMAEKHQLGSSFLVKPLKREVLKEIKLNYGVKNAI</sequence>
<comment type="caution">
    <text evidence="3">The sequence shown here is derived from an EMBL/GenBank/DDBJ whole genome shotgun (WGS) entry which is preliminary data.</text>
</comment>
<dbReference type="Gene3D" id="3.40.50.2300">
    <property type="match status" value="1"/>
</dbReference>